<reference evidence="1" key="1">
    <citation type="submission" date="2023-04" db="EMBL/GenBank/DDBJ databases">
        <title>Ambrosiozyma monospora NBRC 1965.</title>
        <authorList>
            <person name="Ichikawa N."/>
            <person name="Sato H."/>
            <person name="Tonouchi N."/>
        </authorList>
    </citation>
    <scope>NUCLEOTIDE SEQUENCE</scope>
    <source>
        <strain evidence="1">NBRC 1965</strain>
    </source>
</reference>
<gene>
    <name evidence="1" type="ORF">Amon01_000899700</name>
</gene>
<evidence type="ECO:0000313" key="1">
    <source>
        <dbReference type="EMBL" id="GME68271.1"/>
    </source>
</evidence>
<dbReference type="EMBL" id="BSXU01009158">
    <property type="protein sequence ID" value="GME68271.1"/>
    <property type="molecule type" value="Genomic_DNA"/>
</dbReference>
<sequence>MVTLVLVPHALGDNKTIVYDNETYADVPAFTSESLLETMDSKRTELIQLVDLHLKEVKAPAGLIDEVLQSLDSFTELDMFRTFLLDTIAEVAQIKFGYDGGLQDVEVIDWNAYLHPDEEDEIYALARPFVWDF</sequence>
<comment type="caution">
    <text evidence="1">The sequence shown here is derived from an EMBL/GenBank/DDBJ whole genome shotgun (WGS) entry which is preliminary data.</text>
</comment>
<proteinExistence type="predicted"/>
<organism evidence="1 2">
    <name type="scientific">Ambrosiozyma monospora</name>
    <name type="common">Yeast</name>
    <name type="synonym">Endomycopsis monosporus</name>
    <dbReference type="NCBI Taxonomy" id="43982"/>
    <lineage>
        <taxon>Eukaryota</taxon>
        <taxon>Fungi</taxon>
        <taxon>Dikarya</taxon>
        <taxon>Ascomycota</taxon>
        <taxon>Saccharomycotina</taxon>
        <taxon>Pichiomycetes</taxon>
        <taxon>Pichiales</taxon>
        <taxon>Pichiaceae</taxon>
        <taxon>Ambrosiozyma</taxon>
    </lineage>
</organism>
<protein>
    <submittedName>
        <fullName evidence="1">Unnamed protein product</fullName>
    </submittedName>
</protein>
<keyword evidence="2" id="KW-1185">Reference proteome</keyword>
<evidence type="ECO:0000313" key="2">
    <source>
        <dbReference type="Proteomes" id="UP001165063"/>
    </source>
</evidence>
<name>A0A9W6SXT8_AMBMO</name>
<dbReference type="Proteomes" id="UP001165063">
    <property type="component" value="Unassembled WGS sequence"/>
</dbReference>
<dbReference type="AlphaFoldDB" id="A0A9W6SXT8"/>
<accession>A0A9W6SXT8</accession>